<comment type="catalytic activity">
    <reaction evidence="5">
        <text>L-glutamyl-tRNA(Gln) + L-glutamine + ATP + H2O = L-glutaminyl-tRNA(Gln) + L-glutamate + ADP + phosphate + H(+)</text>
        <dbReference type="Rhea" id="RHEA:17521"/>
        <dbReference type="Rhea" id="RHEA-COMP:9681"/>
        <dbReference type="Rhea" id="RHEA-COMP:9684"/>
        <dbReference type="ChEBI" id="CHEBI:15377"/>
        <dbReference type="ChEBI" id="CHEBI:15378"/>
        <dbReference type="ChEBI" id="CHEBI:29985"/>
        <dbReference type="ChEBI" id="CHEBI:30616"/>
        <dbReference type="ChEBI" id="CHEBI:43474"/>
        <dbReference type="ChEBI" id="CHEBI:58359"/>
        <dbReference type="ChEBI" id="CHEBI:78520"/>
        <dbReference type="ChEBI" id="CHEBI:78521"/>
        <dbReference type="ChEBI" id="CHEBI:456216"/>
        <dbReference type="EC" id="6.3.5.7"/>
    </reaction>
</comment>
<dbReference type="InParanoid" id="T0SAD6"/>
<feature type="active site" description="Acyl-ester intermediate" evidence="5">
    <location>
        <position position="208"/>
    </location>
</feature>
<dbReference type="InterPro" id="IPR036928">
    <property type="entry name" value="AS_sf"/>
</dbReference>
<dbReference type="PANTHER" id="PTHR11895">
    <property type="entry name" value="TRANSAMIDASE"/>
    <property type="match status" value="1"/>
</dbReference>
<dbReference type="SUPFAM" id="SSF75304">
    <property type="entry name" value="Amidase signature (AS) enzymes"/>
    <property type="match status" value="1"/>
</dbReference>
<dbReference type="EMBL" id="JH767138">
    <property type="protein sequence ID" value="EQC39767.1"/>
    <property type="molecule type" value="Genomic_DNA"/>
</dbReference>
<protein>
    <recommendedName>
        <fullName evidence="5">Glutamyl-tRNA(Gln) amidotransferase subunit A, mitochondrial</fullName>
        <shortName evidence="5">Glu-AdT subunit A</shortName>
        <ecNumber evidence="5">6.3.5.7</ecNumber>
    </recommendedName>
</protein>
<dbReference type="STRING" id="1156394.T0SAD6"/>
<feature type="active site" description="Charge relay system" evidence="5">
    <location>
        <position position="184"/>
    </location>
</feature>
<dbReference type="InterPro" id="IPR023631">
    <property type="entry name" value="Amidase_dom"/>
</dbReference>
<dbReference type="InterPro" id="IPR000120">
    <property type="entry name" value="Amidase"/>
</dbReference>
<dbReference type="eggNOG" id="KOG1211">
    <property type="taxonomic scope" value="Eukaryota"/>
</dbReference>
<dbReference type="GO" id="GO:0005739">
    <property type="term" value="C:mitochondrion"/>
    <property type="evidence" value="ECO:0007669"/>
    <property type="project" value="UniProtKB-SubCell"/>
</dbReference>
<evidence type="ECO:0000313" key="8">
    <source>
        <dbReference type="Proteomes" id="UP000030762"/>
    </source>
</evidence>
<comment type="similarity">
    <text evidence="5">Belongs to the amidase family. GatA subfamily.</text>
</comment>
<dbReference type="GO" id="GO:0032543">
    <property type="term" value="P:mitochondrial translation"/>
    <property type="evidence" value="ECO:0007669"/>
    <property type="project" value="UniProtKB-UniRule"/>
</dbReference>
<dbReference type="EC" id="6.3.5.7" evidence="5"/>
<dbReference type="OrthoDB" id="421993at2759"/>
<dbReference type="InterPro" id="IPR004412">
    <property type="entry name" value="GatA"/>
</dbReference>
<evidence type="ECO:0000256" key="2">
    <source>
        <dbReference type="ARBA" id="ARBA00022741"/>
    </source>
</evidence>
<keyword evidence="1 5" id="KW-0436">Ligase</keyword>
<dbReference type="Pfam" id="PF01425">
    <property type="entry name" value="Amidase"/>
    <property type="match status" value="1"/>
</dbReference>
<evidence type="ECO:0000256" key="3">
    <source>
        <dbReference type="ARBA" id="ARBA00022840"/>
    </source>
</evidence>
<comment type="subunit">
    <text evidence="5">Subunit of the heterotrimeric GatCAB amidotransferase (AdT) complex, composed of A, B and C subunits.</text>
</comment>
<evidence type="ECO:0000313" key="7">
    <source>
        <dbReference type="EMBL" id="EQC39767.1"/>
    </source>
</evidence>
<dbReference type="Proteomes" id="UP000030762">
    <property type="component" value="Unassembled WGS sequence"/>
</dbReference>
<dbReference type="GO" id="GO:0070681">
    <property type="term" value="P:glutaminyl-tRNAGln biosynthesis via transamidation"/>
    <property type="evidence" value="ECO:0007669"/>
    <property type="project" value="UniProtKB-UniRule"/>
</dbReference>
<dbReference type="GO" id="GO:0005524">
    <property type="term" value="F:ATP binding"/>
    <property type="evidence" value="ECO:0007669"/>
    <property type="project" value="UniProtKB-KW"/>
</dbReference>
<evidence type="ECO:0000256" key="5">
    <source>
        <dbReference type="HAMAP-Rule" id="MF_03150"/>
    </source>
</evidence>
<dbReference type="GO" id="GO:0050567">
    <property type="term" value="F:glutaminyl-tRNA synthase (glutamine-hydrolyzing) activity"/>
    <property type="evidence" value="ECO:0007669"/>
    <property type="project" value="UniProtKB-UniRule"/>
</dbReference>
<comment type="subcellular location">
    <subcellularLocation>
        <location evidence="5">Mitochondrion</location>
    </subcellularLocation>
</comment>
<comment type="function">
    <text evidence="5">Allows the formation of correctly charged Gln-tRNA(Gln) through the transamidation of misacylated Glu-tRNA(Gln) in the mitochondria. The reaction takes place in the presence of glutamine and ATP through an activated gamma-phospho-Glu-tRNA(Gln).</text>
</comment>
<organism evidence="7 8">
    <name type="scientific">Saprolegnia diclina (strain VS20)</name>
    <dbReference type="NCBI Taxonomy" id="1156394"/>
    <lineage>
        <taxon>Eukaryota</taxon>
        <taxon>Sar</taxon>
        <taxon>Stramenopiles</taxon>
        <taxon>Oomycota</taxon>
        <taxon>Saprolegniomycetes</taxon>
        <taxon>Saprolegniales</taxon>
        <taxon>Saprolegniaceae</taxon>
        <taxon>Saprolegnia</taxon>
    </lineage>
</organism>
<keyword evidence="5" id="KW-0496">Mitochondrion</keyword>
<evidence type="ECO:0000256" key="1">
    <source>
        <dbReference type="ARBA" id="ARBA00022598"/>
    </source>
</evidence>
<gene>
    <name evidence="7" type="ORF">SDRG_03193</name>
</gene>
<dbReference type="AlphaFoldDB" id="T0SAD6"/>
<proteinExistence type="inferred from homology"/>
<keyword evidence="2 5" id="KW-0547">Nucleotide-binding</keyword>
<accession>T0SAD6</accession>
<dbReference type="FunCoup" id="T0SAD6">
    <property type="interactions" value="1"/>
</dbReference>
<dbReference type="RefSeq" id="XP_008607039.1">
    <property type="nucleotide sequence ID" value="XM_008608817.1"/>
</dbReference>
<keyword evidence="3 5" id="KW-0067">ATP-binding</keyword>
<dbReference type="GeneID" id="19943920"/>
<feature type="domain" description="Amidase" evidence="6">
    <location>
        <begin position="50"/>
        <end position="510"/>
    </location>
</feature>
<dbReference type="Gene3D" id="3.90.1300.10">
    <property type="entry name" value="Amidase signature (AS) domain"/>
    <property type="match status" value="1"/>
</dbReference>
<sequence>MKLMAIRCSTMMLRRCTKERLGRHMSDWSRKSLLEVSQALAAGTTTATALTEACIAQINATRDLNMFVADTFESARALAAASDARRASGAARGPLDGIPVGVKDIFCMHNEAPTTCGSKILDGFHAPYESTATQRLLDAGAVPLGKLNMDEFGMGSATKYSTFGATINPWSTNLTDAALVSGGSSGASAAAIASGCCFAALGSDTGGSVRQPAAYCGVTGIKPNYGRISRHGMIAYASSLDTPALFTKTARDASLVLPLLAGPDGKDATAIQEPIPNAWCQLPADTSSLKGLTVGVPNEYYVEELPEAMLAVWDDGIRHLRDAGARVVEVSLPTTKYALPTYYILACAEASSNLSRYDGVRYGFRAATTETSVADDSNQATALHDLYCRTRSEGFGPEVQRRILSGTFVLSAGAFNDYYERAVIVRQRIRDDFAATFTSGVDVLLTPTTPTGPFSLHGAADPIEMFMNDIMTIPASLAGLPALSLPAAISGGLPLGLQLIGAPQTEDRLLSAAVALEDRLAFRQLIPARVYEGTR</sequence>
<evidence type="ECO:0000256" key="4">
    <source>
        <dbReference type="ARBA" id="ARBA00022917"/>
    </source>
</evidence>
<dbReference type="VEuPathDB" id="FungiDB:SDRG_03193"/>
<feature type="active site" description="Charge relay system" evidence="5">
    <location>
        <position position="103"/>
    </location>
</feature>
<dbReference type="HAMAP" id="MF_00120">
    <property type="entry name" value="GatA"/>
    <property type="match status" value="1"/>
</dbReference>
<keyword evidence="8" id="KW-1185">Reference proteome</keyword>
<evidence type="ECO:0000259" key="6">
    <source>
        <dbReference type="Pfam" id="PF01425"/>
    </source>
</evidence>
<dbReference type="OMA" id="QPASYCG"/>
<dbReference type="PANTHER" id="PTHR11895:SF7">
    <property type="entry name" value="GLUTAMYL-TRNA(GLN) AMIDOTRANSFERASE SUBUNIT A, MITOCHONDRIAL"/>
    <property type="match status" value="1"/>
</dbReference>
<keyword evidence="4 5" id="KW-0648">Protein biosynthesis</keyword>
<dbReference type="GO" id="GO:0030956">
    <property type="term" value="C:glutamyl-tRNA(Gln) amidotransferase complex"/>
    <property type="evidence" value="ECO:0007669"/>
    <property type="project" value="UniProtKB-UniRule"/>
</dbReference>
<reference evidence="7 8" key="1">
    <citation type="submission" date="2012-04" db="EMBL/GenBank/DDBJ databases">
        <title>The Genome Sequence of Saprolegnia declina VS20.</title>
        <authorList>
            <consortium name="The Broad Institute Genome Sequencing Platform"/>
            <person name="Russ C."/>
            <person name="Nusbaum C."/>
            <person name="Tyler B."/>
            <person name="van West P."/>
            <person name="Dieguez-Uribeondo J."/>
            <person name="de Bruijn I."/>
            <person name="Tripathy S."/>
            <person name="Jiang R."/>
            <person name="Young S.K."/>
            <person name="Zeng Q."/>
            <person name="Gargeya S."/>
            <person name="Fitzgerald M."/>
            <person name="Haas B."/>
            <person name="Abouelleil A."/>
            <person name="Alvarado L."/>
            <person name="Arachchi H.M."/>
            <person name="Berlin A."/>
            <person name="Chapman S.B."/>
            <person name="Goldberg J."/>
            <person name="Griggs A."/>
            <person name="Gujja S."/>
            <person name="Hansen M."/>
            <person name="Howarth C."/>
            <person name="Imamovic A."/>
            <person name="Larimer J."/>
            <person name="McCowen C."/>
            <person name="Montmayeur A."/>
            <person name="Murphy C."/>
            <person name="Neiman D."/>
            <person name="Pearson M."/>
            <person name="Priest M."/>
            <person name="Roberts A."/>
            <person name="Saif S."/>
            <person name="Shea T."/>
            <person name="Sisk P."/>
            <person name="Sykes S."/>
            <person name="Wortman J."/>
            <person name="Nusbaum C."/>
            <person name="Birren B."/>
        </authorList>
    </citation>
    <scope>NUCLEOTIDE SEQUENCE [LARGE SCALE GENOMIC DNA]</scope>
    <source>
        <strain evidence="7 8">VS20</strain>
    </source>
</reference>
<name>T0SAD6_SAPDV</name>